<keyword evidence="2" id="KW-1185">Reference proteome</keyword>
<sequence length="427" mass="48146">MKNFQQTVTIFELSQAMNTTNLRTKFNEDWAINITSRVLTSKAAPPPGGHIFSTDQNHFQTQPSYHKNKYWTINVTPRVLTSKTALPPGSHVFLPILTIFKLNRCTQETNVRTKFHEDWTKNVTSRAFTCFHYIHIEKTAPPPGGHFHDDWAKIVTSRVFIRNTAPPPGGHVFQWTETIFELNQYIIKTNILTKLHEDWAFQCDFYSIIGTNALTKFHEDRTIMQMLTTHARRTAHDGQKLKTVVNLLTRKTAPAPGSHVFRRTGTIFRLNQAIKATNVLPKKTAPPPGGHNKYSTINVTPRVITRKTALPSGGHIFQRTGTILKLNQAFPISHQGSSVDQTLLVCDGFHVVSLPCSHSQLDALSAALFLALPLMPKAPSAFHTDYAGMPLHPTSTRKIQVVYPLSLHIAIIETNVMTKLHEDWTIN</sequence>
<organism evidence="1 2">
    <name type="scientific">Dreissena polymorpha</name>
    <name type="common">Zebra mussel</name>
    <name type="synonym">Mytilus polymorpha</name>
    <dbReference type="NCBI Taxonomy" id="45954"/>
    <lineage>
        <taxon>Eukaryota</taxon>
        <taxon>Metazoa</taxon>
        <taxon>Spiralia</taxon>
        <taxon>Lophotrochozoa</taxon>
        <taxon>Mollusca</taxon>
        <taxon>Bivalvia</taxon>
        <taxon>Autobranchia</taxon>
        <taxon>Heteroconchia</taxon>
        <taxon>Euheterodonta</taxon>
        <taxon>Imparidentia</taxon>
        <taxon>Neoheterodontei</taxon>
        <taxon>Myida</taxon>
        <taxon>Dreissenoidea</taxon>
        <taxon>Dreissenidae</taxon>
        <taxon>Dreissena</taxon>
    </lineage>
</organism>
<gene>
    <name evidence="1" type="ORF">DPMN_107250</name>
</gene>
<proteinExistence type="predicted"/>
<dbReference type="EMBL" id="JAIWYP010000004">
    <property type="protein sequence ID" value="KAH3833934.1"/>
    <property type="molecule type" value="Genomic_DNA"/>
</dbReference>
<name>A0A9D4K6N6_DREPO</name>
<reference evidence="1" key="2">
    <citation type="submission" date="2020-11" db="EMBL/GenBank/DDBJ databases">
        <authorList>
            <person name="McCartney M.A."/>
            <person name="Auch B."/>
            <person name="Kono T."/>
            <person name="Mallez S."/>
            <person name="Becker A."/>
            <person name="Gohl D.M."/>
            <person name="Silverstein K.A.T."/>
            <person name="Koren S."/>
            <person name="Bechman K.B."/>
            <person name="Herman A."/>
            <person name="Abrahante J.E."/>
            <person name="Garbe J."/>
        </authorList>
    </citation>
    <scope>NUCLEOTIDE SEQUENCE</scope>
    <source>
        <strain evidence="1">Duluth1</strain>
        <tissue evidence="1">Whole animal</tissue>
    </source>
</reference>
<dbReference type="Proteomes" id="UP000828390">
    <property type="component" value="Unassembled WGS sequence"/>
</dbReference>
<evidence type="ECO:0000313" key="2">
    <source>
        <dbReference type="Proteomes" id="UP000828390"/>
    </source>
</evidence>
<protein>
    <submittedName>
        <fullName evidence="1">Uncharacterized protein</fullName>
    </submittedName>
</protein>
<accession>A0A9D4K6N6</accession>
<reference evidence="1" key="1">
    <citation type="journal article" date="2019" name="bioRxiv">
        <title>The Genome of the Zebra Mussel, Dreissena polymorpha: A Resource for Invasive Species Research.</title>
        <authorList>
            <person name="McCartney M.A."/>
            <person name="Auch B."/>
            <person name="Kono T."/>
            <person name="Mallez S."/>
            <person name="Zhang Y."/>
            <person name="Obille A."/>
            <person name="Becker A."/>
            <person name="Abrahante J.E."/>
            <person name="Garbe J."/>
            <person name="Badalamenti J.P."/>
            <person name="Herman A."/>
            <person name="Mangelson H."/>
            <person name="Liachko I."/>
            <person name="Sullivan S."/>
            <person name="Sone E.D."/>
            <person name="Koren S."/>
            <person name="Silverstein K.A.T."/>
            <person name="Beckman K.B."/>
            <person name="Gohl D.M."/>
        </authorList>
    </citation>
    <scope>NUCLEOTIDE SEQUENCE</scope>
    <source>
        <strain evidence="1">Duluth1</strain>
        <tissue evidence="1">Whole animal</tissue>
    </source>
</reference>
<dbReference type="AlphaFoldDB" id="A0A9D4K6N6"/>
<comment type="caution">
    <text evidence="1">The sequence shown here is derived from an EMBL/GenBank/DDBJ whole genome shotgun (WGS) entry which is preliminary data.</text>
</comment>
<evidence type="ECO:0000313" key="1">
    <source>
        <dbReference type="EMBL" id="KAH3833934.1"/>
    </source>
</evidence>